<dbReference type="eggNOG" id="COG2334">
    <property type="taxonomic scope" value="Bacteria"/>
</dbReference>
<dbReference type="KEGG" id="gma:AciX8_0117"/>
<protein>
    <submittedName>
        <fullName evidence="2">Aminoglycoside phosphotransferase</fullName>
    </submittedName>
</protein>
<dbReference type="Proteomes" id="UP000007113">
    <property type="component" value="Chromosome"/>
</dbReference>
<dbReference type="STRING" id="682795.AciX8_0117"/>
<dbReference type="SUPFAM" id="SSF56112">
    <property type="entry name" value="Protein kinase-like (PK-like)"/>
    <property type="match status" value="1"/>
</dbReference>
<evidence type="ECO:0000313" key="2">
    <source>
        <dbReference type="EMBL" id="AEU34475.1"/>
    </source>
</evidence>
<dbReference type="InterPro" id="IPR002575">
    <property type="entry name" value="Aminoglycoside_PTrfase"/>
</dbReference>
<dbReference type="HOGENOM" id="CLU_066396_0_0_0"/>
<dbReference type="AlphaFoldDB" id="G8NYR2"/>
<feature type="domain" description="Aminoglycoside phosphotransferase" evidence="1">
    <location>
        <begin position="113"/>
        <end position="161"/>
    </location>
</feature>
<evidence type="ECO:0000259" key="1">
    <source>
        <dbReference type="Pfam" id="PF01636"/>
    </source>
</evidence>
<dbReference type="InterPro" id="IPR011009">
    <property type="entry name" value="Kinase-like_dom_sf"/>
</dbReference>
<keyword evidence="3" id="KW-1185">Reference proteome</keyword>
<dbReference type="GO" id="GO:0016740">
    <property type="term" value="F:transferase activity"/>
    <property type="evidence" value="ECO:0007669"/>
    <property type="project" value="UniProtKB-KW"/>
</dbReference>
<dbReference type="OrthoDB" id="236897at2"/>
<organism evidence="2 3">
    <name type="scientific">Granulicella mallensis (strain ATCC BAA-1857 / DSM 23137 / MP5ACTX8)</name>
    <dbReference type="NCBI Taxonomy" id="682795"/>
    <lineage>
        <taxon>Bacteria</taxon>
        <taxon>Pseudomonadati</taxon>
        <taxon>Acidobacteriota</taxon>
        <taxon>Terriglobia</taxon>
        <taxon>Terriglobales</taxon>
        <taxon>Acidobacteriaceae</taxon>
        <taxon>Granulicella</taxon>
    </lineage>
</organism>
<dbReference type="Pfam" id="PF01636">
    <property type="entry name" value="APH"/>
    <property type="match status" value="1"/>
</dbReference>
<gene>
    <name evidence="2" type="ordered locus">AciX8_0117</name>
</gene>
<dbReference type="RefSeq" id="WP_014263359.1">
    <property type="nucleotide sequence ID" value="NC_016631.1"/>
</dbReference>
<name>G8NYR2_GRAMM</name>
<accession>G8NYR2</accession>
<keyword evidence="2" id="KW-0808">Transferase</keyword>
<proteinExistence type="predicted"/>
<evidence type="ECO:0000313" key="3">
    <source>
        <dbReference type="Proteomes" id="UP000007113"/>
    </source>
</evidence>
<dbReference type="Gene3D" id="3.90.1200.10">
    <property type="match status" value="1"/>
</dbReference>
<sequence>MSEEEKLVGGNVSDSVVRIGSTVRKPATAATPAVQALLTHLHSVGFAGAPQGLGLDERGRQVFEFIPGAMWDRKQQNTLIDLRRVGVLIRSLHDATVSFIPPASAEWNTLSIPDGHDILCHNDLAPWNLVCGTDRWVFIDWDNAAPGTRLWDLAWATISFPPVEPDCDLSVAATAIHAIAEGYRLPPSEYGKLLRLMAARARAGSDLLVQGAKTGQQPWARLYAEGHDKYWGPVSGYIDRSASILEGMLISLSAG</sequence>
<dbReference type="EMBL" id="CP003130">
    <property type="protein sequence ID" value="AEU34475.1"/>
    <property type="molecule type" value="Genomic_DNA"/>
</dbReference>
<reference evidence="2 3" key="1">
    <citation type="submission" date="2011-11" db="EMBL/GenBank/DDBJ databases">
        <title>Complete sequence of Granulicella mallensis MP5ACTX8.</title>
        <authorList>
            <consortium name="US DOE Joint Genome Institute"/>
            <person name="Lucas S."/>
            <person name="Copeland A."/>
            <person name="Lapidus A."/>
            <person name="Cheng J.-F."/>
            <person name="Goodwin L."/>
            <person name="Pitluck S."/>
            <person name="Peters L."/>
            <person name="Lu M."/>
            <person name="Detter J.C."/>
            <person name="Han C."/>
            <person name="Tapia R."/>
            <person name="Land M."/>
            <person name="Hauser L."/>
            <person name="Kyrpides N."/>
            <person name="Ivanova N."/>
            <person name="Mikhailova N."/>
            <person name="Pagani I."/>
            <person name="Rawat S."/>
            <person name="Mannisto M."/>
            <person name="Haggblom M."/>
            <person name="Woyke T."/>
        </authorList>
    </citation>
    <scope>NUCLEOTIDE SEQUENCE [LARGE SCALE GENOMIC DNA]</scope>
    <source>
        <strain evidence="3">ATCC BAA-1857 / DSM 23137 / MP5ACTX8</strain>
    </source>
</reference>